<evidence type="ECO:0000256" key="3">
    <source>
        <dbReference type="ARBA" id="ARBA00012668"/>
    </source>
</evidence>
<dbReference type="SUPFAM" id="SSF52343">
    <property type="entry name" value="Ferredoxin reductase-like, C-terminal NADP-linked domain"/>
    <property type="match status" value="1"/>
</dbReference>
<sequence length="636" mass="69773">MRRFASIPPPMNNSTLTQILAAQHAAKLNPDKVPSIQRGYAYPLQIWYFLASFIALVSIAHFSTLLTDRLRARKTFSPGERGALVLRRLPAAVHVFRTVAFRTTVSLGGYTLNFTEFFLGCAYIAIIFTWAFINTTSLEGERFSTRYYANRSGLIAASQFPLLIALGMKNNILTFFTGISFDKLNLLHRVVARVLCVLLWIHGGGRITQAGRAETLKDFEEGWFRWGFVSTIALTMLCFLSMRPIRSHGYEMFIVAHFFVAVILLVGSYIHTQDTSETRYVWPSFVIWGLDRSVRFVRTFLVNGGYLNLLGKKDAQTCPLTARVDVVSAHLLRVRVFLPDRFSWAPGQVAYLSVPRVSRTPWEAHPFSIANIDAEDETSASRTESGTSSPDEKRGSVDTPAVPTPGYTKELVFLLRIRGGFTKRLLDAATAGGSTAAFNAYVDGPYCAPPSVRGFGTVLLFAGGSGVSFTLPLLLDLIRGSKTGTNPACGRVVFVWAIRDREQIRAVSDTLFRAFKSLDPQSIGIEIRIHVTASVEDTDGDAESIDLETGVERGGEGDARLLVAFPFFRLCEGRPDVDAIVRTEVEAATGAMSVNVCGTRGLAEHVRRGLRGATSGSDVLRGGPSVSLHVESFGGA</sequence>
<gene>
    <name evidence="17" type="ORF">B0H17DRAFT_1081417</name>
</gene>
<feature type="region of interest" description="Disordered" evidence="14">
    <location>
        <begin position="376"/>
        <end position="403"/>
    </location>
</feature>
<evidence type="ECO:0000256" key="8">
    <source>
        <dbReference type="ARBA" id="ARBA00022989"/>
    </source>
</evidence>
<dbReference type="EMBL" id="JARKIE010000151">
    <property type="protein sequence ID" value="KAJ7675201.1"/>
    <property type="molecule type" value="Genomic_DNA"/>
</dbReference>
<dbReference type="SFLD" id="SFLDG01168">
    <property type="entry name" value="Ferric_reductase_subgroup_(FRE"/>
    <property type="match status" value="1"/>
</dbReference>
<dbReference type="CDD" id="cd06186">
    <property type="entry name" value="NOX_Duox_like_FAD_NADP"/>
    <property type="match status" value="1"/>
</dbReference>
<dbReference type="InterPro" id="IPR013112">
    <property type="entry name" value="FAD-bd_8"/>
</dbReference>
<keyword evidence="11 15" id="KW-0472">Membrane</keyword>
<dbReference type="AlphaFoldDB" id="A0AAD7D5R8"/>
<dbReference type="EC" id="1.16.1.9" evidence="3"/>
<keyword evidence="9" id="KW-0560">Oxidoreductase</keyword>
<protein>
    <recommendedName>
        <fullName evidence="3">ferric-chelate reductase (NADPH)</fullName>
        <ecNumber evidence="3">1.16.1.9</ecNumber>
    </recommendedName>
</protein>
<organism evidence="17 18">
    <name type="scientific">Mycena rosella</name>
    <name type="common">Pink bonnet</name>
    <name type="synonym">Agaricus rosellus</name>
    <dbReference type="NCBI Taxonomy" id="1033263"/>
    <lineage>
        <taxon>Eukaryota</taxon>
        <taxon>Fungi</taxon>
        <taxon>Dikarya</taxon>
        <taxon>Basidiomycota</taxon>
        <taxon>Agaricomycotina</taxon>
        <taxon>Agaricomycetes</taxon>
        <taxon>Agaricomycetidae</taxon>
        <taxon>Agaricales</taxon>
        <taxon>Marasmiineae</taxon>
        <taxon>Mycenaceae</taxon>
        <taxon>Mycena</taxon>
    </lineage>
</organism>
<keyword evidence="10" id="KW-0406">Ion transport</keyword>
<dbReference type="InterPro" id="IPR039261">
    <property type="entry name" value="FNR_nucleotide-bd"/>
</dbReference>
<dbReference type="InterPro" id="IPR017927">
    <property type="entry name" value="FAD-bd_FR_type"/>
</dbReference>
<evidence type="ECO:0000256" key="12">
    <source>
        <dbReference type="ARBA" id="ARBA00023180"/>
    </source>
</evidence>
<evidence type="ECO:0000313" key="17">
    <source>
        <dbReference type="EMBL" id="KAJ7675201.1"/>
    </source>
</evidence>
<dbReference type="Pfam" id="PF08022">
    <property type="entry name" value="FAD_binding_8"/>
    <property type="match status" value="1"/>
</dbReference>
<dbReference type="SUPFAM" id="SSF63380">
    <property type="entry name" value="Riboflavin synthase domain-like"/>
    <property type="match status" value="1"/>
</dbReference>
<evidence type="ECO:0000259" key="16">
    <source>
        <dbReference type="PROSITE" id="PS51384"/>
    </source>
</evidence>
<comment type="subcellular location">
    <subcellularLocation>
        <location evidence="1">Cell membrane</location>
        <topology evidence="1">Multi-pass membrane protein</topology>
    </subcellularLocation>
</comment>
<evidence type="ECO:0000256" key="15">
    <source>
        <dbReference type="SAM" id="Phobius"/>
    </source>
</evidence>
<dbReference type="GO" id="GO:0006826">
    <property type="term" value="P:iron ion transport"/>
    <property type="evidence" value="ECO:0007669"/>
    <property type="project" value="UniProtKB-ARBA"/>
</dbReference>
<comment type="similarity">
    <text evidence="2">Belongs to the ferric reductase (FRE) family.</text>
</comment>
<evidence type="ECO:0000256" key="6">
    <source>
        <dbReference type="ARBA" id="ARBA00022692"/>
    </source>
</evidence>
<dbReference type="PROSITE" id="PS51384">
    <property type="entry name" value="FAD_FR"/>
    <property type="match status" value="1"/>
</dbReference>
<dbReference type="SFLD" id="SFLDS00052">
    <property type="entry name" value="Ferric_Reductase_Domain"/>
    <property type="match status" value="1"/>
</dbReference>
<evidence type="ECO:0000256" key="10">
    <source>
        <dbReference type="ARBA" id="ARBA00023065"/>
    </source>
</evidence>
<evidence type="ECO:0000256" key="11">
    <source>
        <dbReference type="ARBA" id="ARBA00023136"/>
    </source>
</evidence>
<dbReference type="GO" id="GO:0015677">
    <property type="term" value="P:copper ion import"/>
    <property type="evidence" value="ECO:0007669"/>
    <property type="project" value="TreeGrafter"/>
</dbReference>
<comment type="catalytic activity">
    <reaction evidence="13">
        <text>2 a Fe(II)-siderophore + NADP(+) + H(+) = 2 a Fe(III)-siderophore + NADPH</text>
        <dbReference type="Rhea" id="RHEA:28795"/>
        <dbReference type="Rhea" id="RHEA-COMP:11342"/>
        <dbReference type="Rhea" id="RHEA-COMP:11344"/>
        <dbReference type="ChEBI" id="CHEBI:15378"/>
        <dbReference type="ChEBI" id="CHEBI:29033"/>
        <dbReference type="ChEBI" id="CHEBI:29034"/>
        <dbReference type="ChEBI" id="CHEBI:57783"/>
        <dbReference type="ChEBI" id="CHEBI:58349"/>
        <dbReference type="EC" id="1.16.1.9"/>
    </reaction>
</comment>
<feature type="transmembrane region" description="Helical" evidence="15">
    <location>
        <begin position="153"/>
        <end position="174"/>
    </location>
</feature>
<evidence type="ECO:0000256" key="14">
    <source>
        <dbReference type="SAM" id="MobiDB-lite"/>
    </source>
</evidence>
<keyword evidence="5" id="KW-1003">Cell membrane</keyword>
<reference evidence="17" key="1">
    <citation type="submission" date="2023-03" db="EMBL/GenBank/DDBJ databases">
        <title>Massive genome expansion in bonnet fungi (Mycena s.s.) driven by repeated elements and novel gene families across ecological guilds.</title>
        <authorList>
            <consortium name="Lawrence Berkeley National Laboratory"/>
            <person name="Harder C.B."/>
            <person name="Miyauchi S."/>
            <person name="Viragh M."/>
            <person name="Kuo A."/>
            <person name="Thoen E."/>
            <person name="Andreopoulos B."/>
            <person name="Lu D."/>
            <person name="Skrede I."/>
            <person name="Drula E."/>
            <person name="Henrissat B."/>
            <person name="Morin E."/>
            <person name="Kohler A."/>
            <person name="Barry K."/>
            <person name="LaButti K."/>
            <person name="Morin E."/>
            <person name="Salamov A."/>
            <person name="Lipzen A."/>
            <person name="Mereny Z."/>
            <person name="Hegedus B."/>
            <person name="Baldrian P."/>
            <person name="Stursova M."/>
            <person name="Weitz H."/>
            <person name="Taylor A."/>
            <person name="Grigoriev I.V."/>
            <person name="Nagy L.G."/>
            <person name="Martin F."/>
            <person name="Kauserud H."/>
        </authorList>
    </citation>
    <scope>NUCLEOTIDE SEQUENCE</scope>
    <source>
        <strain evidence="17">CBHHK067</strain>
    </source>
</reference>
<dbReference type="PANTHER" id="PTHR32361">
    <property type="entry name" value="FERRIC/CUPRIC REDUCTASE TRANSMEMBRANE COMPONENT"/>
    <property type="match status" value="1"/>
</dbReference>
<dbReference type="Proteomes" id="UP001221757">
    <property type="component" value="Unassembled WGS sequence"/>
</dbReference>
<dbReference type="PANTHER" id="PTHR32361:SF9">
    <property type="entry name" value="FERRIC REDUCTASE TRANSMEMBRANE COMPONENT 3-RELATED"/>
    <property type="match status" value="1"/>
</dbReference>
<keyword evidence="7" id="KW-0249">Electron transport</keyword>
<dbReference type="GO" id="GO:0005886">
    <property type="term" value="C:plasma membrane"/>
    <property type="evidence" value="ECO:0007669"/>
    <property type="project" value="UniProtKB-SubCell"/>
</dbReference>
<keyword evidence="8 15" id="KW-1133">Transmembrane helix</keyword>
<feature type="compositionally biased region" description="Polar residues" evidence="14">
    <location>
        <begin position="380"/>
        <end position="389"/>
    </location>
</feature>
<keyword evidence="6 15" id="KW-0812">Transmembrane</keyword>
<dbReference type="InterPro" id="IPR013130">
    <property type="entry name" value="Fe3_Rdtase_TM_dom"/>
</dbReference>
<dbReference type="Gene3D" id="3.40.50.80">
    <property type="entry name" value="Nucleotide-binding domain of ferredoxin-NADP reductase (FNR) module"/>
    <property type="match status" value="1"/>
</dbReference>
<name>A0AAD7D5R8_MYCRO</name>
<evidence type="ECO:0000256" key="5">
    <source>
        <dbReference type="ARBA" id="ARBA00022475"/>
    </source>
</evidence>
<dbReference type="Pfam" id="PF01794">
    <property type="entry name" value="Ferric_reduct"/>
    <property type="match status" value="1"/>
</dbReference>
<keyword evidence="4" id="KW-0813">Transport</keyword>
<feature type="transmembrane region" description="Helical" evidence="15">
    <location>
        <begin position="46"/>
        <end position="66"/>
    </location>
</feature>
<dbReference type="GO" id="GO:0052851">
    <property type="term" value="F:ferric-chelate reductase (NADPH) activity"/>
    <property type="evidence" value="ECO:0007669"/>
    <property type="project" value="UniProtKB-EC"/>
</dbReference>
<evidence type="ECO:0000313" key="18">
    <source>
        <dbReference type="Proteomes" id="UP001221757"/>
    </source>
</evidence>
<feature type="transmembrane region" description="Helical" evidence="15">
    <location>
        <begin position="252"/>
        <end position="270"/>
    </location>
</feature>
<dbReference type="Pfam" id="PF08030">
    <property type="entry name" value="NAD_binding_6"/>
    <property type="match status" value="1"/>
</dbReference>
<dbReference type="InterPro" id="IPR013121">
    <property type="entry name" value="Fe_red_NAD-bd_6"/>
</dbReference>
<comment type="caution">
    <text evidence="17">The sequence shown here is derived from an EMBL/GenBank/DDBJ whole genome shotgun (WGS) entry which is preliminary data.</text>
</comment>
<feature type="transmembrane region" description="Helical" evidence="15">
    <location>
        <begin position="110"/>
        <end position="133"/>
    </location>
</feature>
<keyword evidence="12" id="KW-0325">Glycoprotein</keyword>
<dbReference type="GO" id="GO:0006879">
    <property type="term" value="P:intracellular iron ion homeostasis"/>
    <property type="evidence" value="ECO:0007669"/>
    <property type="project" value="TreeGrafter"/>
</dbReference>
<feature type="transmembrane region" description="Helical" evidence="15">
    <location>
        <begin position="186"/>
        <end position="203"/>
    </location>
</feature>
<proteinExistence type="inferred from homology"/>
<accession>A0AAD7D5R8</accession>
<keyword evidence="18" id="KW-1185">Reference proteome</keyword>
<evidence type="ECO:0000256" key="13">
    <source>
        <dbReference type="ARBA" id="ARBA00048483"/>
    </source>
</evidence>
<dbReference type="InterPro" id="IPR017938">
    <property type="entry name" value="Riboflavin_synthase-like_b-brl"/>
</dbReference>
<feature type="domain" description="FAD-binding FR-type" evidence="16">
    <location>
        <begin position="313"/>
        <end position="472"/>
    </location>
</feature>
<evidence type="ECO:0000256" key="1">
    <source>
        <dbReference type="ARBA" id="ARBA00004651"/>
    </source>
</evidence>
<evidence type="ECO:0000256" key="9">
    <source>
        <dbReference type="ARBA" id="ARBA00023002"/>
    </source>
</evidence>
<evidence type="ECO:0000256" key="2">
    <source>
        <dbReference type="ARBA" id="ARBA00006278"/>
    </source>
</evidence>
<evidence type="ECO:0000256" key="4">
    <source>
        <dbReference type="ARBA" id="ARBA00022448"/>
    </source>
</evidence>
<dbReference type="InterPro" id="IPR051410">
    <property type="entry name" value="Ferric/Cupric_Reductase"/>
</dbReference>
<evidence type="ECO:0000256" key="7">
    <source>
        <dbReference type="ARBA" id="ARBA00022982"/>
    </source>
</evidence>
<feature type="transmembrane region" description="Helical" evidence="15">
    <location>
        <begin position="223"/>
        <end position="240"/>
    </location>
</feature>